<dbReference type="GO" id="GO:0000166">
    <property type="term" value="F:nucleotide binding"/>
    <property type="evidence" value="ECO:0007669"/>
    <property type="project" value="UniProtKB-KW"/>
</dbReference>
<evidence type="ECO:0000256" key="6">
    <source>
        <dbReference type="ARBA" id="ARBA00049117"/>
    </source>
</evidence>
<keyword evidence="2" id="KW-0378">Hydrolase</keyword>
<feature type="domain" description="CobW C-terminal" evidence="7">
    <location>
        <begin position="273"/>
        <end position="367"/>
    </location>
</feature>
<dbReference type="SUPFAM" id="SSF90002">
    <property type="entry name" value="Hypothetical protein YjiA, C-terminal domain"/>
    <property type="match status" value="1"/>
</dbReference>
<dbReference type="InterPro" id="IPR003495">
    <property type="entry name" value="CobW/HypB/UreG_nucleotide-bd"/>
</dbReference>
<dbReference type="InterPro" id="IPR036627">
    <property type="entry name" value="CobW-likC_sf"/>
</dbReference>
<dbReference type="Proteomes" id="UP000886829">
    <property type="component" value="Unassembled WGS sequence"/>
</dbReference>
<evidence type="ECO:0000256" key="2">
    <source>
        <dbReference type="ARBA" id="ARBA00022801"/>
    </source>
</evidence>
<reference evidence="8" key="1">
    <citation type="journal article" date="2021" name="PeerJ">
        <title>Extensive microbial diversity within the chicken gut microbiome revealed by metagenomics and culture.</title>
        <authorList>
            <person name="Gilroy R."/>
            <person name="Ravi A."/>
            <person name="Getino M."/>
            <person name="Pursley I."/>
            <person name="Horton D.L."/>
            <person name="Alikhan N.F."/>
            <person name="Baker D."/>
            <person name="Gharbi K."/>
            <person name="Hall N."/>
            <person name="Watson M."/>
            <person name="Adriaenssens E.M."/>
            <person name="Foster-Nyarko E."/>
            <person name="Jarju S."/>
            <person name="Secka A."/>
            <person name="Antonio M."/>
            <person name="Oren A."/>
            <person name="Chaudhuri R.R."/>
            <person name="La Ragione R."/>
            <person name="Hildebrand F."/>
            <person name="Pallen M.J."/>
        </authorList>
    </citation>
    <scope>NUCLEOTIDE SEQUENCE</scope>
    <source>
        <strain evidence="8">USASDec5-558</strain>
    </source>
</reference>
<dbReference type="InterPro" id="IPR027417">
    <property type="entry name" value="P-loop_NTPase"/>
</dbReference>
<dbReference type="InterPro" id="IPR051316">
    <property type="entry name" value="Zinc-reg_GTPase_activator"/>
</dbReference>
<dbReference type="PANTHER" id="PTHR13748:SF62">
    <property type="entry name" value="COBW DOMAIN-CONTAINING PROTEIN"/>
    <property type="match status" value="1"/>
</dbReference>
<evidence type="ECO:0000256" key="3">
    <source>
        <dbReference type="ARBA" id="ARBA00023186"/>
    </source>
</evidence>
<evidence type="ECO:0000256" key="4">
    <source>
        <dbReference type="ARBA" id="ARBA00034320"/>
    </source>
</evidence>
<dbReference type="Pfam" id="PF02492">
    <property type="entry name" value="cobW"/>
    <property type="match status" value="1"/>
</dbReference>
<keyword evidence="1" id="KW-0547">Nucleotide-binding</keyword>
<evidence type="ECO:0000259" key="7">
    <source>
        <dbReference type="SMART" id="SM00833"/>
    </source>
</evidence>
<dbReference type="SMART" id="SM00833">
    <property type="entry name" value="CobW_C"/>
    <property type="match status" value="1"/>
</dbReference>
<dbReference type="CDD" id="cd03112">
    <property type="entry name" value="CobW-like"/>
    <property type="match status" value="1"/>
</dbReference>
<dbReference type="Gene3D" id="3.30.1220.10">
    <property type="entry name" value="CobW-like, C-terminal domain"/>
    <property type="match status" value="1"/>
</dbReference>
<dbReference type="Gene3D" id="3.40.50.300">
    <property type="entry name" value="P-loop containing nucleotide triphosphate hydrolases"/>
    <property type="match status" value="1"/>
</dbReference>
<evidence type="ECO:0000256" key="5">
    <source>
        <dbReference type="ARBA" id="ARBA00045658"/>
    </source>
</evidence>
<dbReference type="GO" id="GO:0016787">
    <property type="term" value="F:hydrolase activity"/>
    <property type="evidence" value="ECO:0007669"/>
    <property type="project" value="UniProtKB-KW"/>
</dbReference>
<sequence length="407" mass="44437">MSEQVEVDNKIPVNIITGFLGSGKTTLLNKWVNTDEFKDTLVLINEFGDVGLDHELVQAVDDTVVLLGSGCICCTLQGELIQSLATNLIKAQEGTIPAFKRVLIETTGLADPAGVIGTLNNDDFCLENFVYDGTITVLDGQFIREQLQKQYEAVKQIALADLILISKTDLIDAEEIAAIGEIAHKINSSAKIYPIVKGNITPKVIEEIGPYKVSDRNNTKKLDSWLNFSVPSEAVTTKTADTGAAAVASPFRPANVDFNAAVAKPRIIAHTNIDSFAIVRHEPINSLVLLAAINAVNQQYGDSVLRIKGILDIEGQDKPVIIHGVQGQLYPISQMDEWPEEPHESKLVFIVRSTVLEQIKFMFTQALDNPDASTIDYYQQIINGALSDDGEGEVEEIDLSGAYDNQK</sequence>
<comment type="similarity">
    <text evidence="4">Belongs to the SIMIBI class G3E GTPase family. ZNG1 subfamily.</text>
</comment>
<organism evidence="8 9">
    <name type="scientific">Candidatus Anaerobiospirillum pullistercoris</name>
    <dbReference type="NCBI Taxonomy" id="2838452"/>
    <lineage>
        <taxon>Bacteria</taxon>
        <taxon>Pseudomonadati</taxon>
        <taxon>Pseudomonadota</taxon>
        <taxon>Gammaproteobacteria</taxon>
        <taxon>Aeromonadales</taxon>
        <taxon>Succinivibrionaceae</taxon>
        <taxon>Anaerobiospirillum</taxon>
    </lineage>
</organism>
<dbReference type="EMBL" id="DXEV01000137">
    <property type="protein sequence ID" value="HIX57184.1"/>
    <property type="molecule type" value="Genomic_DNA"/>
</dbReference>
<accession>A0A9D1WDZ1</accession>
<dbReference type="PANTHER" id="PTHR13748">
    <property type="entry name" value="COBW-RELATED"/>
    <property type="match status" value="1"/>
</dbReference>
<comment type="catalytic activity">
    <reaction evidence="6">
        <text>GTP + H2O = GDP + phosphate + H(+)</text>
        <dbReference type="Rhea" id="RHEA:19669"/>
        <dbReference type="ChEBI" id="CHEBI:15377"/>
        <dbReference type="ChEBI" id="CHEBI:15378"/>
        <dbReference type="ChEBI" id="CHEBI:37565"/>
        <dbReference type="ChEBI" id="CHEBI:43474"/>
        <dbReference type="ChEBI" id="CHEBI:58189"/>
    </reaction>
    <physiologicalReaction direction="left-to-right" evidence="6">
        <dbReference type="Rhea" id="RHEA:19670"/>
    </physiologicalReaction>
</comment>
<evidence type="ECO:0000256" key="1">
    <source>
        <dbReference type="ARBA" id="ARBA00022741"/>
    </source>
</evidence>
<dbReference type="GO" id="GO:0005737">
    <property type="term" value="C:cytoplasm"/>
    <property type="evidence" value="ECO:0007669"/>
    <property type="project" value="TreeGrafter"/>
</dbReference>
<dbReference type="Pfam" id="PF07683">
    <property type="entry name" value="CobW_C"/>
    <property type="match status" value="1"/>
</dbReference>
<evidence type="ECO:0000313" key="9">
    <source>
        <dbReference type="Proteomes" id="UP000886829"/>
    </source>
</evidence>
<reference evidence="8" key="2">
    <citation type="submission" date="2021-04" db="EMBL/GenBank/DDBJ databases">
        <authorList>
            <person name="Gilroy R."/>
        </authorList>
    </citation>
    <scope>NUCLEOTIDE SEQUENCE</scope>
    <source>
        <strain evidence="8">USASDec5-558</strain>
    </source>
</reference>
<protein>
    <submittedName>
        <fullName evidence="8">GTP-binding protein</fullName>
    </submittedName>
</protein>
<dbReference type="AlphaFoldDB" id="A0A9D1WDZ1"/>
<keyword evidence="3" id="KW-0143">Chaperone</keyword>
<dbReference type="InterPro" id="IPR011629">
    <property type="entry name" value="CobW-like_C"/>
</dbReference>
<comment type="function">
    <text evidence="5">Zinc chaperone that directly transfers zinc cofactor to target proteins, thereby activating them. Zinc is transferred from the CXCC motif in the GTPase domain to the zinc binding site in target proteins in a process requiring GTP hydrolysis.</text>
</comment>
<dbReference type="SUPFAM" id="SSF52540">
    <property type="entry name" value="P-loop containing nucleoside triphosphate hydrolases"/>
    <property type="match status" value="1"/>
</dbReference>
<gene>
    <name evidence="8" type="ORF">H9850_06905</name>
</gene>
<proteinExistence type="inferred from homology"/>
<name>A0A9D1WDZ1_9GAMM</name>
<comment type="caution">
    <text evidence="8">The sequence shown here is derived from an EMBL/GenBank/DDBJ whole genome shotgun (WGS) entry which is preliminary data.</text>
</comment>
<evidence type="ECO:0000313" key="8">
    <source>
        <dbReference type="EMBL" id="HIX57184.1"/>
    </source>
</evidence>